<keyword evidence="1" id="KW-0670">Pyruvate</keyword>
<feature type="non-terminal residue" evidence="1">
    <location>
        <position position="640"/>
    </location>
</feature>
<evidence type="ECO:0000313" key="2">
    <source>
        <dbReference type="Proteomes" id="UP001196980"/>
    </source>
</evidence>
<name>A0ABS6S4K6_9BACT</name>
<accession>A0ABS6S4K6</accession>
<evidence type="ECO:0000313" key="1">
    <source>
        <dbReference type="EMBL" id="MBV6343323.1"/>
    </source>
</evidence>
<organism evidence="1 2">
    <name type="scientific">Candidatus Magnetobacterium casense</name>
    <dbReference type="NCBI Taxonomy" id="1455061"/>
    <lineage>
        <taxon>Bacteria</taxon>
        <taxon>Pseudomonadati</taxon>
        <taxon>Nitrospirota</taxon>
        <taxon>Thermodesulfovibrionia</taxon>
        <taxon>Thermodesulfovibrionales</taxon>
        <taxon>Candidatus Magnetobacteriaceae</taxon>
        <taxon>Candidatus Magnetobacterium</taxon>
    </lineage>
</organism>
<protein>
    <submittedName>
        <fullName evidence="1">Pyruvate, phosphate dikinase</fullName>
    </submittedName>
</protein>
<sequence>MQKLARDTGNALPTFLPVISHALRLVDNLPGELFIIVAKSYYQINKLARHFYNTATQLTDVDHADKLETTLKVFNSLLIHFLRYTYDYWLTEKEPKDWLTQEAGQQLPPEIIAMFEPISLDKFRACQGSLNAIIQGNDAVPATTLKALIELPGYGDIVALFNDIPPKIARATLDEKIKYNYEIIFLFHIMNTPGLSNIHEEAIREINRIIKLMIVRQDFDQNKALIKKTLTILKGSVQRYPSTVLRCVLNMGKGVYESNDSDLINFLSYGIDPLGFQSPDFRGINNDWQIQSNAAHIENIRTWMELIRLNPISSKKLLSSLIIHLSLCGVLIKDTDLFPRNITEFLNADIRPVYNLVKQLTRLFPTYFNELGAEGLLRDISTRMDDSCKRNDALVHFLRKQSHVESSNKITALAEATLEFWRTRNKEVLTHYLPPDIYNQVQTTGPLIDGLHVSLKHIFETKGLTRVSDLLRFQEDYFGEVLRELGDTYAADVEKVALTISFYRLLDQKYSTSAHDIESYISQIHSPVFPDSAPLLRALSGEHTTSKLSAILTYLIQLKELILSDQVYEVREDIYRKRHISTEIPSMYGSYHETKFDALGLTFRLESLVNVLFEELTAGFDFKLITRTVLTKILEYLKLY</sequence>
<dbReference type="Proteomes" id="UP001196980">
    <property type="component" value="Unassembled WGS sequence"/>
</dbReference>
<dbReference type="EMBL" id="JABXWD010000534">
    <property type="protein sequence ID" value="MBV6343323.1"/>
    <property type="molecule type" value="Genomic_DNA"/>
</dbReference>
<gene>
    <name evidence="1" type="ORF">HWQ67_17230</name>
</gene>
<reference evidence="1 2" key="1">
    <citation type="journal article" date="2020" name="J Geophys Res Biogeosci">
        <title>Magnetotaxis as an Adaptation to Enable Bacterial Shuttling of Microbial Sulfur and Sulfur Cycling Across Aquatic Oxic#Anoxic Interfaces.</title>
        <authorList>
            <person name="Li J."/>
            <person name="Liu P."/>
            <person name="Wang J."/>
            <person name="Roberts A.P."/>
            <person name="Pan Y."/>
        </authorList>
    </citation>
    <scope>NUCLEOTIDE SEQUENCE [LARGE SCALE GENOMIC DNA]</scope>
    <source>
        <strain evidence="1 2">MYR-1_YQ</strain>
    </source>
</reference>
<proteinExistence type="predicted"/>
<keyword evidence="2" id="KW-1185">Reference proteome</keyword>
<comment type="caution">
    <text evidence="1">The sequence shown here is derived from an EMBL/GenBank/DDBJ whole genome shotgun (WGS) entry which is preliminary data.</text>
</comment>